<dbReference type="Proteomes" id="UP000623467">
    <property type="component" value="Unassembled WGS sequence"/>
</dbReference>
<evidence type="ECO:0000313" key="3">
    <source>
        <dbReference type="Proteomes" id="UP000623467"/>
    </source>
</evidence>
<feature type="compositionally biased region" description="Basic and acidic residues" evidence="1">
    <location>
        <begin position="39"/>
        <end position="56"/>
    </location>
</feature>
<evidence type="ECO:0000313" key="2">
    <source>
        <dbReference type="EMBL" id="KAF7328297.1"/>
    </source>
</evidence>
<accession>A0A8H6U3U1</accession>
<dbReference type="EMBL" id="JACAZH010000083">
    <property type="protein sequence ID" value="KAF7328297.1"/>
    <property type="molecule type" value="Genomic_DNA"/>
</dbReference>
<comment type="caution">
    <text evidence="2">The sequence shown here is derived from an EMBL/GenBank/DDBJ whole genome shotgun (WGS) entry which is preliminary data.</text>
</comment>
<feature type="compositionally biased region" description="Polar residues" evidence="1">
    <location>
        <begin position="133"/>
        <end position="145"/>
    </location>
</feature>
<feature type="region of interest" description="Disordered" evidence="1">
    <location>
        <begin position="30"/>
        <end position="153"/>
    </location>
</feature>
<keyword evidence="3" id="KW-1185">Reference proteome</keyword>
<evidence type="ECO:0000256" key="1">
    <source>
        <dbReference type="SAM" id="MobiDB-lite"/>
    </source>
</evidence>
<proteinExistence type="predicted"/>
<dbReference type="AlphaFoldDB" id="A0A8H6U3U1"/>
<reference evidence="2" key="1">
    <citation type="submission" date="2020-05" db="EMBL/GenBank/DDBJ databases">
        <title>Mycena genomes resolve the evolution of fungal bioluminescence.</title>
        <authorList>
            <person name="Tsai I.J."/>
        </authorList>
    </citation>
    <scope>NUCLEOTIDE SEQUENCE</scope>
    <source>
        <strain evidence="2">160909Yilan</strain>
    </source>
</reference>
<protein>
    <submittedName>
        <fullName evidence="2">PWWP domain-containing protein 1</fullName>
    </submittedName>
</protein>
<name>A0A8H6U3U1_9AGAR</name>
<dbReference type="OrthoDB" id="62853at2759"/>
<sequence>MDQKSYRMIGGPPHLRLGDADEVLKDGYRIGDAQPRGESFGEKKDGCGKSDEERIEAASTTKAPAVNISIGGRKRDRGIVAEPAPVQSTSEAEVESGDGEGEHENEKGGDSERPSKKRKTDVPADEVEVDATLTKSHNTANTQTEAAADPEAQKVHKWRQKLQKTFLGNSSYTPQPTAESMPAVDALFKSLEEYGDMKAEYLHFSKISKVMRHIHRLDASKVPRDDEYHFRARPGAGGQVG</sequence>
<gene>
    <name evidence="2" type="ORF">MSAN_02486700</name>
</gene>
<feature type="compositionally biased region" description="Basic and acidic residues" evidence="1">
    <location>
        <begin position="100"/>
        <end position="114"/>
    </location>
</feature>
<organism evidence="2 3">
    <name type="scientific">Mycena sanguinolenta</name>
    <dbReference type="NCBI Taxonomy" id="230812"/>
    <lineage>
        <taxon>Eukaryota</taxon>
        <taxon>Fungi</taxon>
        <taxon>Dikarya</taxon>
        <taxon>Basidiomycota</taxon>
        <taxon>Agaricomycotina</taxon>
        <taxon>Agaricomycetes</taxon>
        <taxon>Agaricomycetidae</taxon>
        <taxon>Agaricales</taxon>
        <taxon>Marasmiineae</taxon>
        <taxon>Mycenaceae</taxon>
        <taxon>Mycena</taxon>
    </lineage>
</organism>